<keyword evidence="4" id="KW-1003">Cell membrane</keyword>
<evidence type="ECO:0000256" key="12">
    <source>
        <dbReference type="ARBA" id="ARBA00023012"/>
    </source>
</evidence>
<evidence type="ECO:0000313" key="18">
    <source>
        <dbReference type="EMBL" id="RIE04061.1"/>
    </source>
</evidence>
<feature type="domain" description="HAMP" evidence="17">
    <location>
        <begin position="188"/>
        <end position="242"/>
    </location>
</feature>
<dbReference type="CDD" id="cd00075">
    <property type="entry name" value="HATPase"/>
    <property type="match status" value="1"/>
</dbReference>
<evidence type="ECO:0000313" key="20">
    <source>
        <dbReference type="Proteomes" id="UP000266340"/>
    </source>
</evidence>
<evidence type="ECO:0000256" key="4">
    <source>
        <dbReference type="ARBA" id="ARBA00022475"/>
    </source>
</evidence>
<dbReference type="Pfam" id="PF00672">
    <property type="entry name" value="HAMP"/>
    <property type="match status" value="1"/>
</dbReference>
<dbReference type="PRINTS" id="PR00344">
    <property type="entry name" value="BCTRLSENSOR"/>
</dbReference>
<dbReference type="Pfam" id="PF00512">
    <property type="entry name" value="HisKA"/>
    <property type="match status" value="1"/>
</dbReference>
<evidence type="ECO:0000256" key="11">
    <source>
        <dbReference type="ARBA" id="ARBA00022989"/>
    </source>
</evidence>
<dbReference type="CDD" id="cd06225">
    <property type="entry name" value="HAMP"/>
    <property type="match status" value="1"/>
</dbReference>
<evidence type="ECO:0000256" key="6">
    <source>
        <dbReference type="ARBA" id="ARBA00022679"/>
    </source>
</evidence>
<dbReference type="InterPro" id="IPR003594">
    <property type="entry name" value="HATPase_dom"/>
</dbReference>
<dbReference type="RefSeq" id="WP_119147251.1">
    <property type="nucleotide sequence ID" value="NZ_JBHSOV010000013.1"/>
</dbReference>
<sequence>MSIRLRLTLWYSGLLAAVLIGFGLLIYSVVYNSTMSDIRGELAKLSANMRVQAKIFNGGLDLNAQVPQGFDANIYGIQLVNYTQDKSGKSIDKTNNLIRTNITFPVSDFSKVDPQAKGRFFSDTLGGTRFLIYETPLLTLDGNLVGMLQVGAYTEREESLFSFLRSILIFAGLFSIAAAFSLGMLVSRKALRPIGRVTEAAEQIQSGSELGLRIPRETPNDEIGRLTDTLNGMLARLEVAYNHLEESNTAQRRFVSDASHELRTPLTTIRGNVDLLEKIWTLPPEGSEGHAAHKLPEAERKTMSLEAISDIADEARRMSRLVNDLLSLARADAGYAMEMNTLSLRPLAEEAARRASFLPRHAEWIVGPFEALDGVWVKGNKDYLLQLLFILIENGFKYTPSGKVRLYASRSGNHVGLTVSDTGIGLAAEDLPHIFDRFYRADQSRGQTSGTGLGLSIAKWIADMHKAKLEVKSRTEEGTSFTLWLPTLNPRTVDFAQSGEYGIMEPSERPDFSNSESREDQD</sequence>
<evidence type="ECO:0000313" key="19">
    <source>
        <dbReference type="EMBL" id="RIE05482.1"/>
    </source>
</evidence>
<dbReference type="InterPro" id="IPR004358">
    <property type="entry name" value="Sig_transdc_His_kin-like_C"/>
</dbReference>
<comment type="subcellular location">
    <subcellularLocation>
        <location evidence="2">Cell membrane</location>
        <topology evidence="2">Multi-pass membrane protein</topology>
    </subcellularLocation>
</comment>
<evidence type="ECO:0000256" key="5">
    <source>
        <dbReference type="ARBA" id="ARBA00022553"/>
    </source>
</evidence>
<dbReference type="Gene3D" id="3.30.565.10">
    <property type="entry name" value="Histidine kinase-like ATPase, C-terminal domain"/>
    <property type="match status" value="1"/>
</dbReference>
<dbReference type="OrthoDB" id="9786919at2"/>
<dbReference type="SMART" id="SM00304">
    <property type="entry name" value="HAMP"/>
    <property type="match status" value="1"/>
</dbReference>
<accession>A0A398CSH2</accession>
<keyword evidence="20" id="KW-1185">Reference proteome</keyword>
<dbReference type="GO" id="GO:0005886">
    <property type="term" value="C:plasma membrane"/>
    <property type="evidence" value="ECO:0007669"/>
    <property type="project" value="UniProtKB-SubCell"/>
</dbReference>
<feature type="compositionally biased region" description="Basic and acidic residues" evidence="14">
    <location>
        <begin position="506"/>
        <end position="522"/>
    </location>
</feature>
<dbReference type="PROSITE" id="PS50885">
    <property type="entry name" value="HAMP"/>
    <property type="match status" value="1"/>
</dbReference>
<evidence type="ECO:0000256" key="14">
    <source>
        <dbReference type="SAM" id="MobiDB-lite"/>
    </source>
</evidence>
<dbReference type="InterPro" id="IPR003660">
    <property type="entry name" value="HAMP_dom"/>
</dbReference>
<comment type="caution">
    <text evidence="19">The sequence shown here is derived from an EMBL/GenBank/DDBJ whole genome shotgun (WGS) entry which is preliminary data.</text>
</comment>
<evidence type="ECO:0000256" key="1">
    <source>
        <dbReference type="ARBA" id="ARBA00000085"/>
    </source>
</evidence>
<evidence type="ECO:0000256" key="9">
    <source>
        <dbReference type="ARBA" id="ARBA00022777"/>
    </source>
</evidence>
<dbReference type="PANTHER" id="PTHR45436:SF5">
    <property type="entry name" value="SENSOR HISTIDINE KINASE TRCS"/>
    <property type="match status" value="1"/>
</dbReference>
<feature type="domain" description="Histidine kinase" evidence="16">
    <location>
        <begin position="257"/>
        <end position="489"/>
    </location>
</feature>
<dbReference type="InterPro" id="IPR050428">
    <property type="entry name" value="TCS_sensor_his_kinase"/>
</dbReference>
<protein>
    <recommendedName>
        <fullName evidence="3">histidine kinase</fullName>
        <ecNumber evidence="3">2.7.13.3</ecNumber>
    </recommendedName>
</protein>
<evidence type="ECO:0000256" key="2">
    <source>
        <dbReference type="ARBA" id="ARBA00004651"/>
    </source>
</evidence>
<evidence type="ECO:0000256" key="3">
    <source>
        <dbReference type="ARBA" id="ARBA00012438"/>
    </source>
</evidence>
<dbReference type="EMBL" id="QXJM01000001">
    <property type="protein sequence ID" value="RIE05482.1"/>
    <property type="molecule type" value="Genomic_DNA"/>
</dbReference>
<keyword evidence="5" id="KW-0597">Phosphoprotein</keyword>
<evidence type="ECO:0000256" key="13">
    <source>
        <dbReference type="ARBA" id="ARBA00023136"/>
    </source>
</evidence>
<dbReference type="EMBL" id="QXJM01000029">
    <property type="protein sequence ID" value="RIE04061.1"/>
    <property type="molecule type" value="Genomic_DNA"/>
</dbReference>
<dbReference type="FunFam" id="1.10.287.130:FF:000001">
    <property type="entry name" value="Two-component sensor histidine kinase"/>
    <property type="match status" value="1"/>
</dbReference>
<evidence type="ECO:0000256" key="8">
    <source>
        <dbReference type="ARBA" id="ARBA00022741"/>
    </source>
</evidence>
<dbReference type="Gene3D" id="1.10.287.130">
    <property type="match status" value="1"/>
</dbReference>
<dbReference type="InterPro" id="IPR005467">
    <property type="entry name" value="His_kinase_dom"/>
</dbReference>
<dbReference type="PROSITE" id="PS50109">
    <property type="entry name" value="HIS_KIN"/>
    <property type="match status" value="1"/>
</dbReference>
<dbReference type="Pfam" id="PF02518">
    <property type="entry name" value="HATPase_c"/>
    <property type="match status" value="1"/>
</dbReference>
<dbReference type="PANTHER" id="PTHR45436">
    <property type="entry name" value="SENSOR HISTIDINE KINASE YKOH"/>
    <property type="match status" value="1"/>
</dbReference>
<dbReference type="SMART" id="SM00387">
    <property type="entry name" value="HATPase_c"/>
    <property type="match status" value="1"/>
</dbReference>
<evidence type="ECO:0000256" key="7">
    <source>
        <dbReference type="ARBA" id="ARBA00022692"/>
    </source>
</evidence>
<name>A0A398CSH2_9BACL</name>
<dbReference type="InterPro" id="IPR036097">
    <property type="entry name" value="HisK_dim/P_sf"/>
</dbReference>
<reference evidence="19 20" key="1">
    <citation type="submission" date="2018-09" db="EMBL/GenBank/DDBJ databases">
        <title>Cohnella cavernae sp. nov., isolated from a karst cave.</title>
        <authorList>
            <person name="Zhu H."/>
        </authorList>
    </citation>
    <scope>NUCLEOTIDE SEQUENCE [LARGE SCALE GENOMIC DNA]</scope>
    <source>
        <strain evidence="19 20">K2E09-144</strain>
    </source>
</reference>
<evidence type="ECO:0000256" key="15">
    <source>
        <dbReference type="SAM" id="Phobius"/>
    </source>
</evidence>
<feature type="transmembrane region" description="Helical" evidence="15">
    <location>
        <begin position="7"/>
        <end position="30"/>
    </location>
</feature>
<dbReference type="AlphaFoldDB" id="A0A398CSH2"/>
<dbReference type="CDD" id="cd00082">
    <property type="entry name" value="HisKA"/>
    <property type="match status" value="1"/>
</dbReference>
<feature type="transmembrane region" description="Helical" evidence="15">
    <location>
        <begin position="163"/>
        <end position="186"/>
    </location>
</feature>
<evidence type="ECO:0000259" key="16">
    <source>
        <dbReference type="PROSITE" id="PS50109"/>
    </source>
</evidence>
<keyword evidence="9 19" id="KW-0418">Kinase</keyword>
<keyword evidence="6" id="KW-0808">Transferase</keyword>
<gene>
    <name evidence="19" type="ORF">D3H35_00025</name>
    <name evidence="18" type="ORF">D3H35_08930</name>
</gene>
<dbReference type="SMART" id="SM00388">
    <property type="entry name" value="HisKA"/>
    <property type="match status" value="1"/>
</dbReference>
<keyword evidence="8" id="KW-0547">Nucleotide-binding</keyword>
<comment type="catalytic activity">
    <reaction evidence="1">
        <text>ATP + protein L-histidine = ADP + protein N-phospho-L-histidine.</text>
        <dbReference type="EC" id="2.7.13.3"/>
    </reaction>
</comment>
<dbReference type="GO" id="GO:0000155">
    <property type="term" value="F:phosphorelay sensor kinase activity"/>
    <property type="evidence" value="ECO:0007669"/>
    <property type="project" value="InterPro"/>
</dbReference>
<dbReference type="GO" id="GO:0005524">
    <property type="term" value="F:ATP binding"/>
    <property type="evidence" value="ECO:0007669"/>
    <property type="project" value="UniProtKB-KW"/>
</dbReference>
<dbReference type="SUPFAM" id="SSF158472">
    <property type="entry name" value="HAMP domain-like"/>
    <property type="match status" value="1"/>
</dbReference>
<dbReference type="Gene3D" id="6.10.340.10">
    <property type="match status" value="1"/>
</dbReference>
<evidence type="ECO:0000259" key="17">
    <source>
        <dbReference type="PROSITE" id="PS50885"/>
    </source>
</evidence>
<dbReference type="InterPro" id="IPR003661">
    <property type="entry name" value="HisK_dim/P_dom"/>
</dbReference>
<keyword evidence="11 15" id="KW-1133">Transmembrane helix</keyword>
<feature type="region of interest" description="Disordered" evidence="14">
    <location>
        <begin position="503"/>
        <end position="522"/>
    </location>
</feature>
<keyword evidence="13 15" id="KW-0472">Membrane</keyword>
<dbReference type="EC" id="2.7.13.3" evidence="3"/>
<dbReference type="InterPro" id="IPR036890">
    <property type="entry name" value="HATPase_C_sf"/>
</dbReference>
<proteinExistence type="predicted"/>
<dbReference type="SUPFAM" id="SSF55874">
    <property type="entry name" value="ATPase domain of HSP90 chaperone/DNA topoisomerase II/histidine kinase"/>
    <property type="match status" value="1"/>
</dbReference>
<dbReference type="Proteomes" id="UP000266340">
    <property type="component" value="Unassembled WGS sequence"/>
</dbReference>
<organism evidence="19 20">
    <name type="scientific">Cohnella faecalis</name>
    <dbReference type="NCBI Taxonomy" id="2315694"/>
    <lineage>
        <taxon>Bacteria</taxon>
        <taxon>Bacillati</taxon>
        <taxon>Bacillota</taxon>
        <taxon>Bacilli</taxon>
        <taxon>Bacillales</taxon>
        <taxon>Paenibacillaceae</taxon>
        <taxon>Cohnella</taxon>
    </lineage>
</organism>
<keyword evidence="7 15" id="KW-0812">Transmembrane</keyword>
<dbReference type="SUPFAM" id="SSF47384">
    <property type="entry name" value="Homodimeric domain of signal transducing histidine kinase"/>
    <property type="match status" value="1"/>
</dbReference>
<evidence type="ECO:0000256" key="10">
    <source>
        <dbReference type="ARBA" id="ARBA00022840"/>
    </source>
</evidence>
<keyword evidence="10" id="KW-0067">ATP-binding</keyword>
<keyword evidence="12" id="KW-0902">Two-component regulatory system</keyword>